<dbReference type="EMBL" id="AVOT02074339">
    <property type="protein sequence ID" value="MBW0563531.1"/>
    <property type="molecule type" value="Genomic_DNA"/>
</dbReference>
<reference evidence="2" key="1">
    <citation type="submission" date="2021-03" db="EMBL/GenBank/DDBJ databases">
        <title>Draft genome sequence of rust myrtle Austropuccinia psidii MF-1, a brazilian biotype.</title>
        <authorList>
            <person name="Quecine M.C."/>
            <person name="Pachon D.M.R."/>
            <person name="Bonatelli M.L."/>
            <person name="Correr F.H."/>
            <person name="Franceschini L.M."/>
            <person name="Leite T.F."/>
            <person name="Margarido G.R.A."/>
            <person name="Almeida C.A."/>
            <person name="Ferrarezi J.A."/>
            <person name="Labate C.A."/>
        </authorList>
    </citation>
    <scope>NUCLEOTIDE SEQUENCE</scope>
    <source>
        <strain evidence="2">MF-1</strain>
    </source>
</reference>
<feature type="compositionally biased region" description="Polar residues" evidence="1">
    <location>
        <begin position="75"/>
        <end position="89"/>
    </location>
</feature>
<feature type="region of interest" description="Disordered" evidence="1">
    <location>
        <begin position="1"/>
        <end position="95"/>
    </location>
</feature>
<sequence length="95" mass="10644">MEPVQTVLHNIQRQGLENVSPNPPRSDELLAHPQEISSGGGKSEILPWIESPIIQTSNQKDKRIEQQKEGGLQERSPSSFYEQVLSKPTSLGRKK</sequence>
<comment type="caution">
    <text evidence="2">The sequence shown here is derived from an EMBL/GenBank/DDBJ whole genome shotgun (WGS) entry which is preliminary data.</text>
</comment>
<dbReference type="Proteomes" id="UP000765509">
    <property type="component" value="Unassembled WGS sequence"/>
</dbReference>
<feature type="compositionally biased region" description="Basic and acidic residues" evidence="1">
    <location>
        <begin position="59"/>
        <end position="72"/>
    </location>
</feature>
<evidence type="ECO:0000256" key="1">
    <source>
        <dbReference type="SAM" id="MobiDB-lite"/>
    </source>
</evidence>
<evidence type="ECO:0000313" key="2">
    <source>
        <dbReference type="EMBL" id="MBW0563531.1"/>
    </source>
</evidence>
<protein>
    <submittedName>
        <fullName evidence="2">Uncharacterized protein</fullName>
    </submittedName>
</protein>
<proteinExistence type="predicted"/>
<keyword evidence="3" id="KW-1185">Reference proteome</keyword>
<feature type="compositionally biased region" description="Polar residues" evidence="1">
    <location>
        <begin position="7"/>
        <end position="20"/>
    </location>
</feature>
<evidence type="ECO:0000313" key="3">
    <source>
        <dbReference type="Proteomes" id="UP000765509"/>
    </source>
</evidence>
<organism evidence="2 3">
    <name type="scientific">Austropuccinia psidii MF-1</name>
    <dbReference type="NCBI Taxonomy" id="1389203"/>
    <lineage>
        <taxon>Eukaryota</taxon>
        <taxon>Fungi</taxon>
        <taxon>Dikarya</taxon>
        <taxon>Basidiomycota</taxon>
        <taxon>Pucciniomycotina</taxon>
        <taxon>Pucciniomycetes</taxon>
        <taxon>Pucciniales</taxon>
        <taxon>Sphaerophragmiaceae</taxon>
        <taxon>Austropuccinia</taxon>
    </lineage>
</organism>
<accession>A0A9Q3JKA6</accession>
<name>A0A9Q3JKA6_9BASI</name>
<gene>
    <name evidence="2" type="ORF">O181_103246</name>
</gene>
<dbReference type="AlphaFoldDB" id="A0A9Q3JKA6"/>